<evidence type="ECO:0000256" key="1">
    <source>
        <dbReference type="SAM" id="MobiDB-lite"/>
    </source>
</evidence>
<dbReference type="Gene3D" id="3.40.50.410">
    <property type="entry name" value="von Willebrand factor, type A domain"/>
    <property type="match status" value="2"/>
</dbReference>
<dbReference type="InterPro" id="IPR002035">
    <property type="entry name" value="VWF_A"/>
</dbReference>
<feature type="chain" id="PRO_5030884618" description="VWFA domain-containing protein" evidence="2">
    <location>
        <begin position="28"/>
        <end position="1382"/>
    </location>
</feature>
<organism evidence="5">
    <name type="scientific">Entomoneis paludosa</name>
    <dbReference type="NCBI Taxonomy" id="265537"/>
    <lineage>
        <taxon>Eukaryota</taxon>
        <taxon>Sar</taxon>
        <taxon>Stramenopiles</taxon>
        <taxon>Ochrophyta</taxon>
        <taxon>Bacillariophyta</taxon>
        <taxon>Bacillariophyceae</taxon>
        <taxon>Bacillariophycidae</taxon>
        <taxon>Entomoneidaceae</taxon>
        <taxon>Entomoneis</taxon>
    </lineage>
</organism>
<dbReference type="Gene3D" id="2.60.120.260">
    <property type="entry name" value="Galactose-binding domain-like"/>
    <property type="match status" value="1"/>
</dbReference>
<name>A0A7S3DUX4_9STRA</name>
<feature type="domain" description="F5/8 type C" evidence="3">
    <location>
        <begin position="595"/>
        <end position="779"/>
    </location>
</feature>
<dbReference type="GO" id="GO:0031124">
    <property type="term" value="P:mRNA 3'-end processing"/>
    <property type="evidence" value="ECO:0007669"/>
    <property type="project" value="TreeGrafter"/>
</dbReference>
<gene>
    <name evidence="5" type="ORF">APAL1065_LOCUS22270</name>
</gene>
<dbReference type="GO" id="GO:0000993">
    <property type="term" value="F:RNA polymerase II complex binding"/>
    <property type="evidence" value="ECO:0007669"/>
    <property type="project" value="TreeGrafter"/>
</dbReference>
<protein>
    <recommendedName>
        <fullName evidence="6">VWFA domain-containing protein</fullName>
    </recommendedName>
</protein>
<feature type="compositionally biased region" description="Low complexity" evidence="1">
    <location>
        <begin position="90"/>
        <end position="133"/>
    </location>
</feature>
<evidence type="ECO:0000259" key="3">
    <source>
        <dbReference type="PROSITE" id="PS50022"/>
    </source>
</evidence>
<feature type="region of interest" description="Disordered" evidence="1">
    <location>
        <begin position="41"/>
        <end position="133"/>
    </location>
</feature>
<feature type="domain" description="VWFA" evidence="4">
    <location>
        <begin position="339"/>
        <end position="565"/>
    </location>
</feature>
<dbReference type="Pfam" id="PF00092">
    <property type="entry name" value="VWA"/>
    <property type="match status" value="2"/>
</dbReference>
<accession>A0A7S3DUX4</accession>
<dbReference type="PROSITE" id="PS50234">
    <property type="entry name" value="VWFA"/>
    <property type="match status" value="2"/>
</dbReference>
<feature type="domain" description="VWFA" evidence="4">
    <location>
        <begin position="964"/>
        <end position="1171"/>
    </location>
</feature>
<dbReference type="EMBL" id="HBHT01033107">
    <property type="protein sequence ID" value="CAD9985592.1"/>
    <property type="molecule type" value="Transcribed_RNA"/>
</dbReference>
<proteinExistence type="predicted"/>
<dbReference type="PANTHER" id="PTHR12460:SF40">
    <property type="entry name" value="REGULATION OF NUCLEAR PRE-MRNA DOMAIN-CONTAINING PROTEIN 2"/>
    <property type="match status" value="1"/>
</dbReference>
<feature type="region of interest" description="Disordered" evidence="1">
    <location>
        <begin position="574"/>
        <end position="617"/>
    </location>
</feature>
<feature type="compositionally biased region" description="Polar residues" evidence="1">
    <location>
        <begin position="78"/>
        <end position="89"/>
    </location>
</feature>
<dbReference type="CDD" id="cd00198">
    <property type="entry name" value="vWFA"/>
    <property type="match status" value="2"/>
</dbReference>
<dbReference type="PANTHER" id="PTHR12460">
    <property type="entry name" value="CYCLIN-DEPENDENT KINASE INHIBITOR-RELATED PROTEIN"/>
    <property type="match status" value="1"/>
</dbReference>
<dbReference type="InterPro" id="IPR000421">
    <property type="entry name" value="FA58C"/>
</dbReference>
<evidence type="ECO:0000259" key="4">
    <source>
        <dbReference type="PROSITE" id="PS50234"/>
    </source>
</evidence>
<evidence type="ECO:0008006" key="6">
    <source>
        <dbReference type="Google" id="ProtNLM"/>
    </source>
</evidence>
<feature type="signal peptide" evidence="2">
    <location>
        <begin position="1"/>
        <end position="27"/>
    </location>
</feature>
<evidence type="ECO:0000313" key="5">
    <source>
        <dbReference type="EMBL" id="CAD9985592.1"/>
    </source>
</evidence>
<sequence>MMLLQNRGFVLSLWALLVVQHLAPALAVVDRAVCDATSNKCVVQKSSTPTPRPTDGSCPAPTTAAPSPEGEKAPSEVPSETPTTDSPTKAPTGSPVTSAPTTASPTTAAPTTSAPTTASPTTAAPSTAAPTTAAPVAPVAAPITGGGVSSGSTDAPTGSPIAECIVYHTADFGSSLQGWTVSGDGQHIPDNYSGSHSYDMYQKGSIKIKDADAYSSSIQREFTYADIGHMDYHNEVTVTFDFCAVSFENTDNFALQFSIDDGSFYTFAEYEAGDNIDNYVNNGEAKCQSGVTESFFLPANSQNMKIRFQGGSMSQWDHLYIKHVEVEWCKIKCKPKPLDICIAIDISGSICSPYSSTNCVNCNCRSNTDGASDNNILNGDTNQCCQNFADERDFTAHLIEQADALEYDQQFSVVSFSTESDIRVPSNGNPGLVDAATAKSFVQNSFFYKGGWTNTGDAIKNCHDSLATSTNGAGVMVLITDGTPTTGAHYSNGNEVPKGSSYSEHRAWATDKADAAKGDGITIIPVVISESVSANAAYLKTLGSDPGLMVEVQQFSALDGTLNSILALMQCTAGDDVPTPNTQRNGGPPTTPSPTDPPFTDAPTPSPTKAPVASTDSPTKMYCDDLASYDFSSSSQGWSKGSSTAASYDSGEDALELTYSTSNTRPTWTSPSLTSSVGKATVVYDFKTSSVEAGDNDGFDLEYSLDNGSTWSTLQTHRASSSSYNNAADVQFAHGSAQKTDVSAEFDVPTTSAFKIRFKGKMTYQNDKVYIQRVEIDFCTPNSPSPTTAVPSLSPVVPATATPTGDCVEFHTADFSSSTDMDGWSSGVADPHSDKYGGSLLIKDSVTSSYIEQEFDQNDIGNMQDHSEVTVFLEYCAESMEAGDAFYVQFSIDGGPFYTFGEFEQGPDFNNDCGHLSQNFFLPAGSTTVKIRIAGGSLSQWDYLYIKNVSLFWCQASCIEKTVDVCIAVDRSGSVCSPIDDVQGCSGCSPSADCHTPGLTTSQCCSNWVDNVDFAKGVIDLVADGRPDQFSVVSFAGESSIETPSGRVSADVAKAELGGIGYTGGWTITGQAIADCKATLAGSTNDPIIVLVTDGTPTRGGGGSDGSYQIHKDWAKQKADAAKAAGIQIIPVMVNTGHSNMNFLKTSIASDPGMTVTVSDFSDLTSVMDDVVGMMQCTANRDPTLGLTAAPVQSPTTGAPVNTARQAATCQDIFFDNFDDCWSSHNNGGDYYWGGNWHPGQKDYCESWCKTTSDCPGSDNRCIRLRDGNGWESGMKSDWVYIEGYDSLELCFDYRAKDYEPGEYWLIREESWRNGCSYGWKDVKSMVAGTDFTDNTTVDGSLCVTLPVASGITWMRVAVSSSGNHYTDELFIDNMSLKKCSV</sequence>
<keyword evidence="2" id="KW-0732">Signal</keyword>
<dbReference type="SMART" id="SM00327">
    <property type="entry name" value="VWA"/>
    <property type="match status" value="2"/>
</dbReference>
<dbReference type="SUPFAM" id="SSF53300">
    <property type="entry name" value="vWA-like"/>
    <property type="match status" value="2"/>
</dbReference>
<evidence type="ECO:0000256" key="2">
    <source>
        <dbReference type="SAM" id="SignalP"/>
    </source>
</evidence>
<reference evidence="5" key="1">
    <citation type="submission" date="2021-01" db="EMBL/GenBank/DDBJ databases">
        <authorList>
            <person name="Corre E."/>
            <person name="Pelletier E."/>
            <person name="Niang G."/>
            <person name="Scheremetjew M."/>
            <person name="Finn R."/>
            <person name="Kale V."/>
            <person name="Holt S."/>
            <person name="Cochrane G."/>
            <person name="Meng A."/>
            <person name="Brown T."/>
            <person name="Cohen L."/>
        </authorList>
    </citation>
    <scope>NUCLEOTIDE SEQUENCE</scope>
    <source>
        <strain evidence="5">CCMP125</strain>
    </source>
</reference>
<dbReference type="PROSITE" id="PS50022">
    <property type="entry name" value="FA58C_3"/>
    <property type="match status" value="1"/>
</dbReference>
<dbReference type="InterPro" id="IPR036465">
    <property type="entry name" value="vWFA_dom_sf"/>
</dbReference>